<gene>
    <name evidence="2" type="ORF">EVAR_49602_1</name>
</gene>
<sequence>MNYLWQERRKRSWPKGQQAPQTTAKPGLTRNMLMLYVWRDWKSIIHYELLPAGKTINSDLYYQQLMTLKQEVEKKRPELINRKGVVFQHDNARSHTSLAIRQILRKFAAPNTGALEPRQRRSLSDGTALAALREPFVLRLASNYGDAQGGAPERDPHTAIGAVGAKTNPLYRRRRR</sequence>
<dbReference type="GO" id="GO:0044547">
    <property type="term" value="F:DNA topoisomerase binding"/>
    <property type="evidence" value="ECO:0007669"/>
    <property type="project" value="TreeGrafter"/>
</dbReference>
<dbReference type="GO" id="GO:0000014">
    <property type="term" value="F:single-stranded DNA endodeoxyribonuclease activity"/>
    <property type="evidence" value="ECO:0007669"/>
    <property type="project" value="TreeGrafter"/>
</dbReference>
<keyword evidence="3" id="KW-1185">Reference proteome</keyword>
<organism evidence="2 3">
    <name type="scientific">Eumeta variegata</name>
    <name type="common">Bagworm moth</name>
    <name type="synonym">Eumeta japonica</name>
    <dbReference type="NCBI Taxonomy" id="151549"/>
    <lineage>
        <taxon>Eukaryota</taxon>
        <taxon>Metazoa</taxon>
        <taxon>Ecdysozoa</taxon>
        <taxon>Arthropoda</taxon>
        <taxon>Hexapoda</taxon>
        <taxon>Insecta</taxon>
        <taxon>Pterygota</taxon>
        <taxon>Neoptera</taxon>
        <taxon>Endopterygota</taxon>
        <taxon>Lepidoptera</taxon>
        <taxon>Glossata</taxon>
        <taxon>Ditrysia</taxon>
        <taxon>Tineoidea</taxon>
        <taxon>Psychidae</taxon>
        <taxon>Oiketicinae</taxon>
        <taxon>Eumeta</taxon>
    </lineage>
</organism>
<dbReference type="InterPro" id="IPR036397">
    <property type="entry name" value="RNaseH_sf"/>
</dbReference>
<dbReference type="PANTHER" id="PTHR46060">
    <property type="entry name" value="MARINER MOS1 TRANSPOSASE-LIKE PROTEIN"/>
    <property type="match status" value="1"/>
</dbReference>
<dbReference type="PANTHER" id="PTHR46060:SF2">
    <property type="entry name" value="HISTONE-LYSINE N-METHYLTRANSFERASE SETMAR"/>
    <property type="match status" value="1"/>
</dbReference>
<dbReference type="Gene3D" id="3.30.420.10">
    <property type="entry name" value="Ribonuclease H-like superfamily/Ribonuclease H"/>
    <property type="match status" value="1"/>
</dbReference>
<feature type="region of interest" description="Disordered" evidence="1">
    <location>
        <begin position="146"/>
        <end position="176"/>
    </location>
</feature>
<dbReference type="GO" id="GO:0044774">
    <property type="term" value="P:mitotic DNA integrity checkpoint signaling"/>
    <property type="evidence" value="ECO:0007669"/>
    <property type="project" value="TreeGrafter"/>
</dbReference>
<dbReference type="Pfam" id="PF01359">
    <property type="entry name" value="Transposase_1"/>
    <property type="match status" value="1"/>
</dbReference>
<comment type="caution">
    <text evidence="2">The sequence shown here is derived from an EMBL/GenBank/DDBJ whole genome shotgun (WGS) entry which is preliminary data.</text>
</comment>
<reference evidence="2 3" key="1">
    <citation type="journal article" date="2019" name="Commun. Biol.">
        <title>The bagworm genome reveals a unique fibroin gene that provides high tensile strength.</title>
        <authorList>
            <person name="Kono N."/>
            <person name="Nakamura H."/>
            <person name="Ohtoshi R."/>
            <person name="Tomita M."/>
            <person name="Numata K."/>
            <person name="Arakawa K."/>
        </authorList>
    </citation>
    <scope>NUCLEOTIDE SEQUENCE [LARGE SCALE GENOMIC DNA]</scope>
</reference>
<dbReference type="InterPro" id="IPR001888">
    <property type="entry name" value="Transposase_1"/>
</dbReference>
<feature type="region of interest" description="Disordered" evidence="1">
    <location>
        <begin position="1"/>
        <end position="24"/>
    </location>
</feature>
<evidence type="ECO:0000313" key="3">
    <source>
        <dbReference type="Proteomes" id="UP000299102"/>
    </source>
</evidence>
<dbReference type="GO" id="GO:0046975">
    <property type="term" value="F:histone H3K36 methyltransferase activity"/>
    <property type="evidence" value="ECO:0007669"/>
    <property type="project" value="TreeGrafter"/>
</dbReference>
<protein>
    <submittedName>
        <fullName evidence="2">Mariner Mos1 transposase</fullName>
    </submittedName>
</protein>
<dbReference type="GO" id="GO:0000729">
    <property type="term" value="P:DNA double-strand break processing"/>
    <property type="evidence" value="ECO:0007669"/>
    <property type="project" value="TreeGrafter"/>
</dbReference>
<evidence type="ECO:0000313" key="2">
    <source>
        <dbReference type="EMBL" id="GBP69315.1"/>
    </source>
</evidence>
<dbReference type="GO" id="GO:0003690">
    <property type="term" value="F:double-stranded DNA binding"/>
    <property type="evidence" value="ECO:0007669"/>
    <property type="project" value="TreeGrafter"/>
</dbReference>
<dbReference type="GO" id="GO:0000793">
    <property type="term" value="C:condensed chromosome"/>
    <property type="evidence" value="ECO:0007669"/>
    <property type="project" value="TreeGrafter"/>
</dbReference>
<proteinExistence type="predicted"/>
<dbReference type="GO" id="GO:0035861">
    <property type="term" value="C:site of double-strand break"/>
    <property type="evidence" value="ECO:0007669"/>
    <property type="project" value="TreeGrafter"/>
</dbReference>
<dbReference type="EMBL" id="BGZK01001037">
    <property type="protein sequence ID" value="GBP69315.1"/>
    <property type="molecule type" value="Genomic_DNA"/>
</dbReference>
<dbReference type="GO" id="GO:0005634">
    <property type="term" value="C:nucleus"/>
    <property type="evidence" value="ECO:0007669"/>
    <property type="project" value="TreeGrafter"/>
</dbReference>
<dbReference type="InterPro" id="IPR052709">
    <property type="entry name" value="Transposase-MT_Hybrid"/>
</dbReference>
<dbReference type="AlphaFoldDB" id="A0A4C1Y4J8"/>
<dbReference type="GO" id="GO:0015074">
    <property type="term" value="P:DNA integration"/>
    <property type="evidence" value="ECO:0007669"/>
    <property type="project" value="TreeGrafter"/>
</dbReference>
<name>A0A4C1Y4J8_EUMVA</name>
<accession>A0A4C1Y4J8</accession>
<dbReference type="STRING" id="151549.A0A4C1Y4J8"/>
<dbReference type="Proteomes" id="UP000299102">
    <property type="component" value="Unassembled WGS sequence"/>
</dbReference>
<dbReference type="GO" id="GO:0006303">
    <property type="term" value="P:double-strand break repair via nonhomologous end joining"/>
    <property type="evidence" value="ECO:0007669"/>
    <property type="project" value="TreeGrafter"/>
</dbReference>
<dbReference type="OrthoDB" id="416253at2759"/>
<evidence type="ECO:0000256" key="1">
    <source>
        <dbReference type="SAM" id="MobiDB-lite"/>
    </source>
</evidence>
<dbReference type="GO" id="GO:0003697">
    <property type="term" value="F:single-stranded DNA binding"/>
    <property type="evidence" value="ECO:0007669"/>
    <property type="project" value="TreeGrafter"/>
</dbReference>
<dbReference type="GO" id="GO:0031297">
    <property type="term" value="P:replication fork processing"/>
    <property type="evidence" value="ECO:0007669"/>
    <property type="project" value="TreeGrafter"/>
</dbReference>
<dbReference type="GO" id="GO:0042800">
    <property type="term" value="F:histone H3K4 methyltransferase activity"/>
    <property type="evidence" value="ECO:0007669"/>
    <property type="project" value="TreeGrafter"/>
</dbReference>